<dbReference type="AlphaFoldDB" id="A0A4Y2HTS6"/>
<dbReference type="EMBL" id="BGPR01002154">
    <property type="protein sequence ID" value="GBM68648.1"/>
    <property type="molecule type" value="Genomic_DNA"/>
</dbReference>
<evidence type="ECO:0000313" key="2">
    <source>
        <dbReference type="EMBL" id="GBM68648.1"/>
    </source>
</evidence>
<evidence type="ECO:0000313" key="3">
    <source>
        <dbReference type="Proteomes" id="UP000499080"/>
    </source>
</evidence>
<reference evidence="2 3" key="1">
    <citation type="journal article" date="2019" name="Sci. Rep.">
        <title>Orb-weaving spider Araneus ventricosus genome elucidates the spidroin gene catalogue.</title>
        <authorList>
            <person name="Kono N."/>
            <person name="Nakamura H."/>
            <person name="Ohtoshi R."/>
            <person name="Moran D.A.P."/>
            <person name="Shinohara A."/>
            <person name="Yoshida Y."/>
            <person name="Fujiwara M."/>
            <person name="Mori M."/>
            <person name="Tomita M."/>
            <person name="Arakawa K."/>
        </authorList>
    </citation>
    <scope>NUCLEOTIDE SEQUENCE [LARGE SCALE GENOMIC DNA]</scope>
</reference>
<proteinExistence type="predicted"/>
<dbReference type="Proteomes" id="UP000499080">
    <property type="component" value="Unassembled WGS sequence"/>
</dbReference>
<protein>
    <submittedName>
        <fullName evidence="2">Uncharacterized protein</fullName>
    </submittedName>
</protein>
<feature type="region of interest" description="Disordered" evidence="1">
    <location>
        <begin position="111"/>
        <end position="133"/>
    </location>
</feature>
<accession>A0A4Y2HTS6</accession>
<gene>
    <name evidence="2" type="ORF">AVEN_212213_1</name>
</gene>
<sequence>MSDVDQVSVVIPHGPHVPPVMSAIPRVQLPWAPPAARRACPMKRCATLFLFANSDPRNAATPFGDRRSRDFWLNLSVELGVTSAGTLRCKGLMECKFTIAQQQSCMNSNLTSRTTKHDRHGNGRWDAASTTDL</sequence>
<keyword evidence="3" id="KW-1185">Reference proteome</keyword>
<comment type="caution">
    <text evidence="2">The sequence shown here is derived from an EMBL/GenBank/DDBJ whole genome shotgun (WGS) entry which is preliminary data.</text>
</comment>
<name>A0A4Y2HTS6_ARAVE</name>
<organism evidence="2 3">
    <name type="scientific">Araneus ventricosus</name>
    <name type="common">Orbweaver spider</name>
    <name type="synonym">Epeira ventricosa</name>
    <dbReference type="NCBI Taxonomy" id="182803"/>
    <lineage>
        <taxon>Eukaryota</taxon>
        <taxon>Metazoa</taxon>
        <taxon>Ecdysozoa</taxon>
        <taxon>Arthropoda</taxon>
        <taxon>Chelicerata</taxon>
        <taxon>Arachnida</taxon>
        <taxon>Araneae</taxon>
        <taxon>Araneomorphae</taxon>
        <taxon>Entelegynae</taxon>
        <taxon>Araneoidea</taxon>
        <taxon>Araneidae</taxon>
        <taxon>Araneus</taxon>
    </lineage>
</organism>
<evidence type="ECO:0000256" key="1">
    <source>
        <dbReference type="SAM" id="MobiDB-lite"/>
    </source>
</evidence>